<name>A0A4Y2K845_ARAVE</name>
<dbReference type="AlphaFoldDB" id="A0A4Y2K845"/>
<accession>A0A4Y2K845</accession>
<evidence type="ECO:0000313" key="2">
    <source>
        <dbReference type="EMBL" id="GBM98610.1"/>
    </source>
</evidence>
<organism evidence="2 3">
    <name type="scientific">Araneus ventricosus</name>
    <name type="common">Orbweaver spider</name>
    <name type="synonym">Epeira ventricosa</name>
    <dbReference type="NCBI Taxonomy" id="182803"/>
    <lineage>
        <taxon>Eukaryota</taxon>
        <taxon>Metazoa</taxon>
        <taxon>Ecdysozoa</taxon>
        <taxon>Arthropoda</taxon>
        <taxon>Chelicerata</taxon>
        <taxon>Arachnida</taxon>
        <taxon>Araneae</taxon>
        <taxon>Araneomorphae</taxon>
        <taxon>Entelegynae</taxon>
        <taxon>Araneoidea</taxon>
        <taxon>Araneidae</taxon>
        <taxon>Araneus</taxon>
    </lineage>
</organism>
<comment type="caution">
    <text evidence="2">The sequence shown here is derived from an EMBL/GenBank/DDBJ whole genome shotgun (WGS) entry which is preliminary data.</text>
</comment>
<dbReference type="Pfam" id="PF07727">
    <property type="entry name" value="RVT_2"/>
    <property type="match status" value="1"/>
</dbReference>
<proteinExistence type="predicted"/>
<evidence type="ECO:0000259" key="1">
    <source>
        <dbReference type="Pfam" id="PF07727"/>
    </source>
</evidence>
<evidence type="ECO:0000313" key="3">
    <source>
        <dbReference type="Proteomes" id="UP000499080"/>
    </source>
</evidence>
<reference evidence="2 3" key="1">
    <citation type="journal article" date="2019" name="Sci. Rep.">
        <title>Orb-weaving spider Araneus ventricosus genome elucidates the spidroin gene catalogue.</title>
        <authorList>
            <person name="Kono N."/>
            <person name="Nakamura H."/>
            <person name="Ohtoshi R."/>
            <person name="Moran D.A.P."/>
            <person name="Shinohara A."/>
            <person name="Yoshida Y."/>
            <person name="Fujiwara M."/>
            <person name="Mori M."/>
            <person name="Tomita M."/>
            <person name="Arakawa K."/>
        </authorList>
    </citation>
    <scope>NUCLEOTIDE SEQUENCE [LARGE SCALE GENOMIC DNA]</scope>
</reference>
<protein>
    <recommendedName>
        <fullName evidence="1">Reverse transcriptase Ty1/copia-type domain-containing protein</fullName>
    </recommendedName>
</protein>
<dbReference type="EMBL" id="BGPR01004340">
    <property type="protein sequence ID" value="GBM98610.1"/>
    <property type="molecule type" value="Genomic_DNA"/>
</dbReference>
<sequence length="88" mass="10466">MVKNKVWDLVVLPEKEKQPITCKWILKRKRDGKYKARLVARGFMQREGVDYTETFSPVISMLSLRLALVLILQEHLHSYEVWTLAEFF</sequence>
<gene>
    <name evidence="2" type="ORF">AVEN_242615_1</name>
</gene>
<dbReference type="OrthoDB" id="3059190at2759"/>
<dbReference type="Proteomes" id="UP000499080">
    <property type="component" value="Unassembled WGS sequence"/>
</dbReference>
<dbReference type="InterPro" id="IPR013103">
    <property type="entry name" value="RVT_2"/>
</dbReference>
<feature type="domain" description="Reverse transcriptase Ty1/copia-type" evidence="1">
    <location>
        <begin position="4"/>
        <end position="75"/>
    </location>
</feature>
<keyword evidence="3" id="KW-1185">Reference proteome</keyword>